<gene>
    <name evidence="3" type="ORF">K7X08_017107</name>
</gene>
<dbReference type="PANTHER" id="PTHR12436:SF4">
    <property type="entry name" value="LEUKOCYTE RECEPTOR CLUSTER MEMBER 8"/>
    <property type="match status" value="1"/>
</dbReference>
<comment type="caution">
    <text evidence="3">The sequence shown here is derived from an EMBL/GenBank/DDBJ whole genome shotgun (WGS) entry which is preliminary data.</text>
</comment>
<feature type="domain" description="PCI" evidence="2">
    <location>
        <begin position="850"/>
        <end position="1034"/>
    </location>
</feature>
<keyword evidence="4" id="KW-1185">Reference proteome</keyword>
<dbReference type="InterPro" id="IPR045107">
    <property type="entry name" value="SAC3/GANP/THP3"/>
</dbReference>
<evidence type="ECO:0000259" key="2">
    <source>
        <dbReference type="PROSITE" id="PS50250"/>
    </source>
</evidence>
<dbReference type="PANTHER" id="PTHR12436">
    <property type="entry name" value="80 KDA MCM3-ASSOCIATED PROTEIN"/>
    <property type="match status" value="1"/>
</dbReference>
<evidence type="ECO:0000256" key="1">
    <source>
        <dbReference type="SAM" id="MobiDB-lite"/>
    </source>
</evidence>
<feature type="compositionally biased region" description="Low complexity" evidence="1">
    <location>
        <begin position="687"/>
        <end position="696"/>
    </location>
</feature>
<feature type="compositionally biased region" description="Low complexity" evidence="1">
    <location>
        <begin position="127"/>
        <end position="138"/>
    </location>
</feature>
<dbReference type="Gene3D" id="1.25.40.990">
    <property type="match status" value="1"/>
</dbReference>
<dbReference type="PROSITE" id="PS50250">
    <property type="entry name" value="PCI"/>
    <property type="match status" value="1"/>
</dbReference>
<feature type="region of interest" description="Disordered" evidence="1">
    <location>
        <begin position="576"/>
        <end position="733"/>
    </location>
</feature>
<feature type="compositionally biased region" description="Low complexity" evidence="1">
    <location>
        <begin position="172"/>
        <end position="183"/>
    </location>
</feature>
<feature type="compositionally biased region" description="Basic and acidic residues" evidence="1">
    <location>
        <begin position="594"/>
        <end position="604"/>
    </location>
</feature>
<feature type="compositionally biased region" description="Polar residues" evidence="1">
    <location>
        <begin position="184"/>
        <end position="196"/>
    </location>
</feature>
<dbReference type="AlphaFoldDB" id="A0A9Q1R7X1"/>
<sequence>MFARDHFTYRKLSLISFSSLITAASQIGSKAVFVQILDVNERTMNQGSTTNTMTTLDPSSQENHQVVDPNQHHMSSYYAPPNSTVAPWSAHSADSYARENGVVSGYDHDQQAAPPPSRNVQDGLNVATSATTPSSGATNVHQDYSSYGTYQSTDPYGYNNTGYAAYYNGYQQQPNQSYSQPSGAYQNTGAPYQPLSSFPNTGSYAGPASYSSTYYNPGDYQTSGGYASGAYNNQTNTWHEGQYAAYTSHQYPTYNSDSNAAYSSTTAPAASQYQQQYKQWADYYNHTQNDVTCAPGTENISVSNVSSVSFPVPDGYSASGVQAPASHAYPASDVQALASHAPSGKPEPGLSALSAVQSPAVGGNVHDSYWKQWAPSFQNQQPDPYGQKPLDITPSHENLSTQQSSSCPQGSSMQYQASYQMPYSYQSSLPMVQQTVTSADTSSASKLQIPTNPRITSTLTMGLPKLDMQSSTTNAPAKPAYVSVSLPKTIEKVSSHAGDNTLKPDTFPKSLCGYVERALARCKDDTQMVASQAVMKEIITKATADGTLHTRDWDIEPLFRLPSVDADKKERVIFSAPVSSSPKSKRSQSRRYKSRWEPLVEEKPTVQPASITPDASKYTSWNRQFSGGKSDNKVNNSSHVKLSLPQRKTPKTDVFRPAKRQCVGDGVDAADNGETSSDSDKERSQSANKAAAVAAADTPEERKRRESRSKRFERGHGSRVSSNDNRSRNGGAGNVYARRATALVLSRNNEENGNYAVEDIDWDALTVKGTCQEIEKRYLRLTSAPDPATVRPEEVLEKALNMVQSSPKNYLYKCDQLKSIRQDLTVQRIRNELTVKVYETHGRLAIEVGDLSEYNQCHAQLKTLYAEGIKGCDMEFSAYNLLCVLLHSSNNRDLLLALSRLPAEARRSDAVKHTLSVRAAVSSGNYVAFFRLYKTAPNLNTCLMDLYADKMRYAAVRCMSRSNRPTVPVTYIAQVLGFTSVLSTIEESEDTDGVEDCVEWLKAHGACLTSDNSGEMQFDAKSSVSTLFMPEPEDAVAHGDASLAVNDFLTRNLI</sequence>
<dbReference type="FunFam" id="1.25.40.990:FF:000005">
    <property type="entry name" value="Putative SAC3/GANP family protein"/>
    <property type="match status" value="1"/>
</dbReference>
<dbReference type="GO" id="GO:0005634">
    <property type="term" value="C:nucleus"/>
    <property type="evidence" value="ECO:0007669"/>
    <property type="project" value="TreeGrafter"/>
</dbReference>
<dbReference type="Pfam" id="PF03399">
    <property type="entry name" value="SAC3_GANP"/>
    <property type="match status" value="1"/>
</dbReference>
<feature type="compositionally biased region" description="Polar residues" evidence="1">
    <location>
        <begin position="395"/>
        <end position="413"/>
    </location>
</feature>
<accession>A0A9Q1R7X1</accession>
<feature type="region of interest" description="Disordered" evidence="1">
    <location>
        <begin position="172"/>
        <end position="196"/>
    </location>
</feature>
<dbReference type="OrthoDB" id="199574at2759"/>
<reference evidence="4" key="1">
    <citation type="journal article" date="2023" name="Proc. Natl. Acad. Sci. U.S.A.">
        <title>Genomic and structural basis for evolution of tropane alkaloid biosynthesis.</title>
        <authorList>
            <person name="Wanga Y.-J."/>
            <person name="Taina T."/>
            <person name="Yua J.-Y."/>
            <person name="Lia J."/>
            <person name="Xua B."/>
            <person name="Chenc J."/>
            <person name="D'Auriad J.C."/>
            <person name="Huanga J.-P."/>
            <person name="Huanga S.-X."/>
        </authorList>
    </citation>
    <scope>NUCLEOTIDE SEQUENCE [LARGE SCALE GENOMIC DNA]</scope>
    <source>
        <strain evidence="4">cv. KIB-2019</strain>
    </source>
</reference>
<evidence type="ECO:0000313" key="4">
    <source>
        <dbReference type="Proteomes" id="UP001152561"/>
    </source>
</evidence>
<organism evidence="3 4">
    <name type="scientific">Anisodus acutangulus</name>
    <dbReference type="NCBI Taxonomy" id="402998"/>
    <lineage>
        <taxon>Eukaryota</taxon>
        <taxon>Viridiplantae</taxon>
        <taxon>Streptophyta</taxon>
        <taxon>Embryophyta</taxon>
        <taxon>Tracheophyta</taxon>
        <taxon>Spermatophyta</taxon>
        <taxon>Magnoliopsida</taxon>
        <taxon>eudicotyledons</taxon>
        <taxon>Gunneridae</taxon>
        <taxon>Pentapetalae</taxon>
        <taxon>asterids</taxon>
        <taxon>lamiids</taxon>
        <taxon>Solanales</taxon>
        <taxon>Solanaceae</taxon>
        <taxon>Solanoideae</taxon>
        <taxon>Hyoscyameae</taxon>
        <taxon>Anisodus</taxon>
    </lineage>
</organism>
<feature type="region of interest" description="Disordered" evidence="1">
    <location>
        <begin position="106"/>
        <end position="142"/>
    </location>
</feature>
<feature type="compositionally biased region" description="Basic and acidic residues" evidence="1">
    <location>
        <begin position="699"/>
        <end position="716"/>
    </location>
</feature>
<feature type="compositionally biased region" description="Basic residues" evidence="1">
    <location>
        <begin position="583"/>
        <end position="593"/>
    </location>
</feature>
<dbReference type="InterPro" id="IPR000717">
    <property type="entry name" value="PCI_dom"/>
</dbReference>
<dbReference type="Proteomes" id="UP001152561">
    <property type="component" value="Unassembled WGS sequence"/>
</dbReference>
<feature type="region of interest" description="Disordered" evidence="1">
    <location>
        <begin position="376"/>
        <end position="413"/>
    </location>
</feature>
<evidence type="ECO:0000313" key="3">
    <source>
        <dbReference type="EMBL" id="KAJ8542241.1"/>
    </source>
</evidence>
<dbReference type="EMBL" id="JAJAGQ010000015">
    <property type="protein sequence ID" value="KAJ8542241.1"/>
    <property type="molecule type" value="Genomic_DNA"/>
</dbReference>
<dbReference type="InterPro" id="IPR005062">
    <property type="entry name" value="SAC3/GANP/THP3_conserved"/>
</dbReference>
<proteinExistence type="predicted"/>
<protein>
    <recommendedName>
        <fullName evidence="2">PCI domain-containing protein</fullName>
    </recommendedName>
</protein>
<name>A0A9Q1R7X1_9SOLA</name>
<feature type="compositionally biased region" description="Polar residues" evidence="1">
    <location>
        <begin position="617"/>
        <end position="640"/>
    </location>
</feature>